<sequence length="421" mass="46297">MLSFFKKDFLVYWRDRKEISISLITPLILIAVLGFALPGWIENPSKSIEVKAAVVQLDDEESGLRQFRDSLAARSLQDEQSQAIEGQLEGHAPIRMFMQLFEEEQIKEIVRMERMNADEALRQLRENQVDAVVTIPEGYTLATLNKMMFGEGEGAELRIAAEDWTMPLDVLNHIVDGFVRTMNFQSAIQSQLGAEALAAANAVGEIGGKETIPGVETVTSFQYFTVAIGILFALFVSVTTASKAAAEKRERTFQRILLTGAHPLKYLSGKLSSTLCLSMLLIAFVVIGAHFIFGVFPGRSFEFWAGMSAVLFLLTLCVGALAALFTALVFRLEDSTANGVSFLFILIAGSIGGSFVPVFALPDWLRLAGEWTPNGLALAALLQWMQTETAADLTVPLIRLTVFAAVTIGLAMWCFPRRGRI</sequence>
<dbReference type="RefSeq" id="WP_378094707.1">
    <property type="nucleotide sequence ID" value="NZ_JBHSEP010000005.1"/>
</dbReference>
<reference evidence="9" key="1">
    <citation type="journal article" date="2019" name="Int. J. Syst. Evol. Microbiol.">
        <title>The Global Catalogue of Microorganisms (GCM) 10K type strain sequencing project: providing services to taxonomists for standard genome sequencing and annotation.</title>
        <authorList>
            <consortium name="The Broad Institute Genomics Platform"/>
            <consortium name="The Broad Institute Genome Sequencing Center for Infectious Disease"/>
            <person name="Wu L."/>
            <person name="Ma J."/>
        </authorList>
    </citation>
    <scope>NUCLEOTIDE SEQUENCE [LARGE SCALE GENOMIC DNA]</scope>
    <source>
        <strain evidence="9">CCUG 49571</strain>
    </source>
</reference>
<evidence type="ECO:0000256" key="1">
    <source>
        <dbReference type="ARBA" id="ARBA00004651"/>
    </source>
</evidence>
<feature type="domain" description="ABC-2 type transporter transmembrane" evidence="7">
    <location>
        <begin position="19"/>
        <end position="412"/>
    </location>
</feature>
<comment type="subcellular location">
    <subcellularLocation>
        <location evidence="1">Cell membrane</location>
        <topology evidence="1">Multi-pass membrane protein</topology>
    </subcellularLocation>
</comment>
<evidence type="ECO:0000256" key="4">
    <source>
        <dbReference type="ARBA" id="ARBA00022989"/>
    </source>
</evidence>
<dbReference type="Proteomes" id="UP001596028">
    <property type="component" value="Unassembled WGS sequence"/>
</dbReference>
<keyword evidence="3 6" id="KW-0812">Transmembrane</keyword>
<feature type="transmembrane region" description="Helical" evidence="6">
    <location>
        <begin position="342"/>
        <end position="361"/>
    </location>
</feature>
<feature type="transmembrane region" description="Helical" evidence="6">
    <location>
        <begin position="275"/>
        <end position="297"/>
    </location>
</feature>
<dbReference type="PANTHER" id="PTHR30294:SF29">
    <property type="entry name" value="MULTIDRUG ABC TRANSPORTER PERMEASE YBHS-RELATED"/>
    <property type="match status" value="1"/>
</dbReference>
<evidence type="ECO:0000313" key="9">
    <source>
        <dbReference type="Proteomes" id="UP001596028"/>
    </source>
</evidence>
<keyword evidence="9" id="KW-1185">Reference proteome</keyword>
<evidence type="ECO:0000256" key="6">
    <source>
        <dbReference type="SAM" id="Phobius"/>
    </source>
</evidence>
<dbReference type="PANTHER" id="PTHR30294">
    <property type="entry name" value="MEMBRANE COMPONENT OF ABC TRANSPORTER YHHJ-RELATED"/>
    <property type="match status" value="1"/>
</dbReference>
<feature type="transmembrane region" description="Helical" evidence="6">
    <location>
        <begin position="21"/>
        <end position="41"/>
    </location>
</feature>
<organism evidence="8 9">
    <name type="scientific">Cohnella hongkongensis</name>
    <dbReference type="NCBI Taxonomy" id="178337"/>
    <lineage>
        <taxon>Bacteria</taxon>
        <taxon>Bacillati</taxon>
        <taxon>Bacillota</taxon>
        <taxon>Bacilli</taxon>
        <taxon>Bacillales</taxon>
        <taxon>Paenibacillaceae</taxon>
        <taxon>Cohnella</taxon>
    </lineage>
</organism>
<evidence type="ECO:0000256" key="3">
    <source>
        <dbReference type="ARBA" id="ARBA00022692"/>
    </source>
</evidence>
<gene>
    <name evidence="8" type="ORF">ACFO3S_09405</name>
</gene>
<dbReference type="InterPro" id="IPR013525">
    <property type="entry name" value="ABC2_TM"/>
</dbReference>
<evidence type="ECO:0000259" key="7">
    <source>
        <dbReference type="Pfam" id="PF12698"/>
    </source>
</evidence>
<keyword evidence="2" id="KW-1003">Cell membrane</keyword>
<name>A0ABV9FC71_9BACL</name>
<evidence type="ECO:0000256" key="5">
    <source>
        <dbReference type="ARBA" id="ARBA00023136"/>
    </source>
</evidence>
<keyword evidence="5 6" id="KW-0472">Membrane</keyword>
<accession>A0ABV9FC71</accession>
<dbReference type="InterPro" id="IPR051449">
    <property type="entry name" value="ABC-2_transporter_component"/>
</dbReference>
<protein>
    <submittedName>
        <fullName evidence="8">ABC transporter permease</fullName>
    </submittedName>
</protein>
<evidence type="ECO:0000256" key="2">
    <source>
        <dbReference type="ARBA" id="ARBA00022475"/>
    </source>
</evidence>
<feature type="transmembrane region" description="Helical" evidence="6">
    <location>
        <begin position="303"/>
        <end position="330"/>
    </location>
</feature>
<evidence type="ECO:0000313" key="8">
    <source>
        <dbReference type="EMBL" id="MFC4598447.1"/>
    </source>
</evidence>
<proteinExistence type="predicted"/>
<feature type="transmembrane region" description="Helical" evidence="6">
    <location>
        <begin position="221"/>
        <end position="241"/>
    </location>
</feature>
<dbReference type="EMBL" id="JBHSEP010000005">
    <property type="protein sequence ID" value="MFC4598447.1"/>
    <property type="molecule type" value="Genomic_DNA"/>
</dbReference>
<keyword evidence="4 6" id="KW-1133">Transmembrane helix</keyword>
<dbReference type="Pfam" id="PF12698">
    <property type="entry name" value="ABC2_membrane_3"/>
    <property type="match status" value="1"/>
</dbReference>
<comment type="caution">
    <text evidence="8">The sequence shown here is derived from an EMBL/GenBank/DDBJ whole genome shotgun (WGS) entry which is preliminary data.</text>
</comment>
<feature type="transmembrane region" description="Helical" evidence="6">
    <location>
        <begin position="397"/>
        <end position="415"/>
    </location>
</feature>